<keyword evidence="5" id="KW-0676">Redox-active center</keyword>
<gene>
    <name evidence="8" type="ORF">EQZ20_20010</name>
</gene>
<dbReference type="Gene3D" id="3.40.30.10">
    <property type="entry name" value="Glutaredoxin"/>
    <property type="match status" value="1"/>
</dbReference>
<evidence type="ECO:0000256" key="6">
    <source>
        <dbReference type="SAM" id="Phobius"/>
    </source>
</evidence>
<evidence type="ECO:0000313" key="8">
    <source>
        <dbReference type="EMBL" id="QAT66935.1"/>
    </source>
</evidence>
<dbReference type="PANTHER" id="PTHR13887">
    <property type="entry name" value="GLUTATHIONE S-TRANSFERASE KAPPA"/>
    <property type="match status" value="1"/>
</dbReference>
<keyword evidence="6" id="KW-0812">Transmembrane</keyword>
<feature type="transmembrane region" description="Helical" evidence="6">
    <location>
        <begin position="12"/>
        <end position="29"/>
    </location>
</feature>
<accession>A0AAJ3Z302</accession>
<dbReference type="SUPFAM" id="SSF52833">
    <property type="entry name" value="Thioredoxin-like"/>
    <property type="match status" value="1"/>
</dbReference>
<reference evidence="8 9" key="1">
    <citation type="submission" date="2019-01" db="EMBL/GenBank/DDBJ databases">
        <title>Genome sequence of Bacillus glycinifermentans SRCM103574.</title>
        <authorList>
            <person name="Kong H.-J."/>
            <person name="Jeong S.-Y."/>
            <person name="Jeong D.-Y."/>
        </authorList>
    </citation>
    <scope>NUCLEOTIDE SEQUENCE [LARGE SCALE GENOMIC DNA]</scope>
    <source>
        <strain evidence="8 9">SRCM103574</strain>
    </source>
</reference>
<dbReference type="GeneID" id="82854964"/>
<dbReference type="AlphaFoldDB" id="A0AAJ3Z302"/>
<evidence type="ECO:0000256" key="5">
    <source>
        <dbReference type="ARBA" id="ARBA00023284"/>
    </source>
</evidence>
<dbReference type="RefSeq" id="WP_046129216.1">
    <property type="nucleotide sequence ID" value="NZ_CP035232.1"/>
</dbReference>
<dbReference type="InterPro" id="IPR012336">
    <property type="entry name" value="Thioredoxin-like_fold"/>
</dbReference>
<dbReference type="Proteomes" id="UP000288675">
    <property type="component" value="Chromosome"/>
</dbReference>
<evidence type="ECO:0000256" key="3">
    <source>
        <dbReference type="ARBA" id="ARBA00023002"/>
    </source>
</evidence>
<dbReference type="KEGG" id="bgy:BGLY_3928"/>
<comment type="similarity">
    <text evidence="1">Belongs to the thioredoxin family. DsbA subfamily.</text>
</comment>
<evidence type="ECO:0000256" key="1">
    <source>
        <dbReference type="ARBA" id="ARBA00005791"/>
    </source>
</evidence>
<dbReference type="InterPro" id="IPR036249">
    <property type="entry name" value="Thioredoxin-like_sf"/>
</dbReference>
<sequence length="231" mass="26199">MKKNQQSPMKFAVIMTVVVVFLIGVLVVLNNQTENASQTFDDKPSTEGQPILGNKKAAVTITEFGDYKCPSCKQWTETVFPDLKKDFIDKGKVNFSYINFVNEQHGRGSELSALASEQVWKEDPDSFWAFHEALFKAQPDNDTMETEWATPAKLADIAESHTKVKRDKLIKSLDDKTFSKELQTDESLIDEYKVDSTPTIFVNGEKIAKPFDYDQIKEAIEKELKGKSDEK</sequence>
<dbReference type="GO" id="GO:0016491">
    <property type="term" value="F:oxidoreductase activity"/>
    <property type="evidence" value="ECO:0007669"/>
    <property type="project" value="UniProtKB-KW"/>
</dbReference>
<dbReference type="EMBL" id="CP035232">
    <property type="protein sequence ID" value="QAT66935.1"/>
    <property type="molecule type" value="Genomic_DNA"/>
</dbReference>
<keyword evidence="6" id="KW-0472">Membrane</keyword>
<organism evidence="8 9">
    <name type="scientific">Bacillus glycinifermentans</name>
    <dbReference type="NCBI Taxonomy" id="1664069"/>
    <lineage>
        <taxon>Bacteria</taxon>
        <taxon>Bacillati</taxon>
        <taxon>Bacillota</taxon>
        <taxon>Bacilli</taxon>
        <taxon>Bacillales</taxon>
        <taxon>Bacillaceae</taxon>
        <taxon>Bacillus</taxon>
    </lineage>
</organism>
<name>A0AAJ3Z302_9BACI</name>
<dbReference type="PROSITE" id="PS51352">
    <property type="entry name" value="THIOREDOXIN_2"/>
    <property type="match status" value="1"/>
</dbReference>
<dbReference type="PANTHER" id="PTHR13887:SF14">
    <property type="entry name" value="DISULFIDE BOND FORMATION PROTEIN D"/>
    <property type="match status" value="1"/>
</dbReference>
<protein>
    <submittedName>
        <fullName evidence="8">DsbA family protein</fullName>
    </submittedName>
</protein>
<keyword evidence="3" id="KW-0560">Oxidoreductase</keyword>
<evidence type="ECO:0000256" key="4">
    <source>
        <dbReference type="ARBA" id="ARBA00023157"/>
    </source>
</evidence>
<keyword evidence="4" id="KW-1015">Disulfide bond</keyword>
<dbReference type="Pfam" id="PF13462">
    <property type="entry name" value="Thioredoxin_4"/>
    <property type="match status" value="1"/>
</dbReference>
<dbReference type="InterPro" id="IPR013766">
    <property type="entry name" value="Thioredoxin_domain"/>
</dbReference>
<evidence type="ECO:0000313" key="9">
    <source>
        <dbReference type="Proteomes" id="UP000288675"/>
    </source>
</evidence>
<evidence type="ECO:0000259" key="7">
    <source>
        <dbReference type="PROSITE" id="PS51352"/>
    </source>
</evidence>
<proteinExistence type="inferred from homology"/>
<evidence type="ECO:0000256" key="2">
    <source>
        <dbReference type="ARBA" id="ARBA00022729"/>
    </source>
</evidence>
<keyword evidence="6" id="KW-1133">Transmembrane helix</keyword>
<feature type="domain" description="Thioredoxin" evidence="7">
    <location>
        <begin position="31"/>
        <end position="225"/>
    </location>
</feature>
<keyword evidence="2" id="KW-0732">Signal</keyword>